<keyword evidence="1" id="KW-0472">Membrane</keyword>
<keyword evidence="1" id="KW-1133">Transmembrane helix</keyword>
<proteinExistence type="predicted"/>
<protein>
    <submittedName>
        <fullName evidence="2">ResB-like protein</fullName>
    </submittedName>
</protein>
<sequence>MWKGLVLCAGWGVCGAVLQCCCGEVPWEKGAWPVSGYLLLLYGGILGVGYVLLRRASLLRQLTSCQVAVPALLGVWGVTLLMGLFPQVPEGLAAREAGFLHRVGASWPLLGLYTWLSLLLGWVVLYRGEQLWRRRSWTVSDLSFCCFHLGLWLVGVAGALGHADEIRLRLPLRTGVVERRVLDGQGKLYELPFGVKQEGLLWQHASGQPPALPSLAGVEVGLYPLQGKPQKKQVRVNRPVKIDGWSLYAMGYEGETGVSGQVGILEAVYNPWIPGVQAGIVCLMAGAVGWLLQTPSRRKEERVGWKD</sequence>
<dbReference type="PANTHER" id="PTHR31566">
    <property type="entry name" value="CYTOCHROME C BIOGENESIS PROTEIN CCS1, CHLOROPLASTIC"/>
    <property type="match status" value="1"/>
</dbReference>
<reference evidence="2" key="1">
    <citation type="journal article" date="2012" name="PLoS ONE">
        <title>Gene sets for utilization of primary and secondary nutrition supplies in the distal gut of endangered iberian lynx.</title>
        <authorList>
            <person name="Alcaide M."/>
            <person name="Messina E."/>
            <person name="Richter M."/>
            <person name="Bargiela R."/>
            <person name="Peplies J."/>
            <person name="Huws S.A."/>
            <person name="Newbold C.J."/>
            <person name="Golyshin P.N."/>
            <person name="Simon M.A."/>
            <person name="Lopez G."/>
            <person name="Yakimov M.M."/>
            <person name="Ferrer M."/>
        </authorList>
    </citation>
    <scope>NUCLEOTIDE SEQUENCE</scope>
</reference>
<organism evidence="2">
    <name type="scientific">gut metagenome</name>
    <dbReference type="NCBI Taxonomy" id="749906"/>
    <lineage>
        <taxon>unclassified sequences</taxon>
        <taxon>metagenomes</taxon>
        <taxon>organismal metagenomes</taxon>
    </lineage>
</organism>
<name>J9G863_9ZZZZ</name>
<evidence type="ECO:0000256" key="1">
    <source>
        <dbReference type="SAM" id="Phobius"/>
    </source>
</evidence>
<comment type="caution">
    <text evidence="2">The sequence shown here is derived from an EMBL/GenBank/DDBJ whole genome shotgun (WGS) entry which is preliminary data.</text>
</comment>
<dbReference type="PANTHER" id="PTHR31566:SF5">
    <property type="entry name" value="RESB-LIKE DOMAIN-CONTAINING PROTEIN"/>
    <property type="match status" value="1"/>
</dbReference>
<feature type="transmembrane region" description="Helical" evidence="1">
    <location>
        <begin position="137"/>
        <end position="160"/>
    </location>
</feature>
<dbReference type="AlphaFoldDB" id="J9G863"/>
<feature type="transmembrane region" description="Helical" evidence="1">
    <location>
        <begin position="105"/>
        <end position="125"/>
    </location>
</feature>
<keyword evidence="1" id="KW-0812">Transmembrane</keyword>
<feature type="transmembrane region" description="Helical" evidence="1">
    <location>
        <begin position="34"/>
        <end position="53"/>
    </location>
</feature>
<dbReference type="EMBL" id="AMCI01002156">
    <property type="protein sequence ID" value="EJX03447.1"/>
    <property type="molecule type" value="Genomic_DNA"/>
</dbReference>
<gene>
    <name evidence="2" type="ORF">EVA_08451</name>
</gene>
<feature type="transmembrane region" description="Helical" evidence="1">
    <location>
        <begin position="65"/>
        <end position="85"/>
    </location>
</feature>
<dbReference type="InterPro" id="IPR023494">
    <property type="entry name" value="Cyt_c_bgen_Ccs1/CcsB/ResB"/>
</dbReference>
<evidence type="ECO:0000313" key="2">
    <source>
        <dbReference type="EMBL" id="EJX03447.1"/>
    </source>
</evidence>
<accession>J9G863</accession>
<feature type="transmembrane region" description="Helical" evidence="1">
    <location>
        <begin position="272"/>
        <end position="292"/>
    </location>
</feature>